<name>A0ABN1H8U0_9ACTN</name>
<dbReference type="Proteomes" id="UP001500957">
    <property type="component" value="Unassembled WGS sequence"/>
</dbReference>
<dbReference type="PANTHER" id="PTHR43244">
    <property type="match status" value="1"/>
</dbReference>
<evidence type="ECO:0000256" key="1">
    <source>
        <dbReference type="ARBA" id="ARBA00023002"/>
    </source>
</evidence>
<dbReference type="EMBL" id="BAAAHE010000044">
    <property type="protein sequence ID" value="GAA0633409.1"/>
    <property type="molecule type" value="Genomic_DNA"/>
</dbReference>
<dbReference type="Gene3D" id="3.20.20.30">
    <property type="entry name" value="Luciferase-like domain"/>
    <property type="match status" value="1"/>
</dbReference>
<comment type="caution">
    <text evidence="3">The sequence shown here is derived from an EMBL/GenBank/DDBJ whole genome shotgun (WGS) entry which is preliminary data.</text>
</comment>
<evidence type="ECO:0000313" key="4">
    <source>
        <dbReference type="Proteomes" id="UP001500957"/>
    </source>
</evidence>
<feature type="domain" description="Luciferase-like" evidence="2">
    <location>
        <begin position="17"/>
        <end position="325"/>
    </location>
</feature>
<dbReference type="RefSeq" id="WP_344608381.1">
    <property type="nucleotide sequence ID" value="NZ_BAAAHE010000044.1"/>
</dbReference>
<keyword evidence="1" id="KW-0560">Oxidoreductase</keyword>
<dbReference type="InterPro" id="IPR050564">
    <property type="entry name" value="F420-G6PD/mer"/>
</dbReference>
<dbReference type="PANTHER" id="PTHR43244:SF1">
    <property type="entry name" value="5,10-METHYLENETETRAHYDROMETHANOPTERIN REDUCTASE"/>
    <property type="match status" value="1"/>
</dbReference>
<sequence>MKLGLLLPTVHSIALNEMALRGAEALGVDDVWVLDHMMGLTHPALWSEFPAASALPDPDAFLDPFCVAAALGGGTDLRFGLSVTDAVRRAGPDLARAALTVNDACRGGFVLGLGSGEAESLVPYGYDYKRPVDRLEAALRDIRSLLDTGNMPSGSGRIGLDRSGPKGVPEVWVAAKMPRMLELTGRYADGWLPLPSPPEEYAAQYQAVREAAERAGRPAPTASMVPAVIFGDSRDSVLGVLEDVPVVKLIAYYLPAYVWDRYGVEHPGGPNCRGQIDLIPHELDPKALRETAKRIPVELVEELAWFGNADEIAARLKPYAEVGLEHIVLGDVTGTTYAPEETARVLGGQLPRLVELMHAL</sequence>
<evidence type="ECO:0000313" key="3">
    <source>
        <dbReference type="EMBL" id="GAA0633409.1"/>
    </source>
</evidence>
<reference evidence="3 4" key="1">
    <citation type="journal article" date="2019" name="Int. J. Syst. Evol. Microbiol.">
        <title>The Global Catalogue of Microorganisms (GCM) 10K type strain sequencing project: providing services to taxonomists for standard genome sequencing and annotation.</title>
        <authorList>
            <consortium name="The Broad Institute Genomics Platform"/>
            <consortium name="The Broad Institute Genome Sequencing Center for Infectious Disease"/>
            <person name="Wu L."/>
            <person name="Ma J."/>
        </authorList>
    </citation>
    <scope>NUCLEOTIDE SEQUENCE [LARGE SCALE GENOMIC DNA]</scope>
    <source>
        <strain evidence="3 4">JCM 10671</strain>
    </source>
</reference>
<dbReference type="InterPro" id="IPR011251">
    <property type="entry name" value="Luciferase-like_dom"/>
</dbReference>
<dbReference type="CDD" id="cd01097">
    <property type="entry name" value="Tetrahydromethanopterin_reductase"/>
    <property type="match status" value="1"/>
</dbReference>
<dbReference type="Pfam" id="PF00296">
    <property type="entry name" value="Bac_luciferase"/>
    <property type="match status" value="1"/>
</dbReference>
<protein>
    <submittedName>
        <fullName evidence="3">Phthiodiolone/phenolphthiodiolone dimycocerosates ketoreductase</fullName>
    </submittedName>
</protein>
<gene>
    <name evidence="3" type="ORF">GCM10009547_41700</name>
</gene>
<proteinExistence type="predicted"/>
<keyword evidence="4" id="KW-1185">Reference proteome</keyword>
<accession>A0ABN1H8U0</accession>
<evidence type="ECO:0000259" key="2">
    <source>
        <dbReference type="Pfam" id="PF00296"/>
    </source>
</evidence>
<dbReference type="SUPFAM" id="SSF51679">
    <property type="entry name" value="Bacterial luciferase-like"/>
    <property type="match status" value="1"/>
</dbReference>
<dbReference type="InterPro" id="IPR036661">
    <property type="entry name" value="Luciferase-like_sf"/>
</dbReference>
<organism evidence="3 4">
    <name type="scientific">Sporichthya brevicatena</name>
    <dbReference type="NCBI Taxonomy" id="171442"/>
    <lineage>
        <taxon>Bacteria</taxon>
        <taxon>Bacillati</taxon>
        <taxon>Actinomycetota</taxon>
        <taxon>Actinomycetes</taxon>
        <taxon>Sporichthyales</taxon>
        <taxon>Sporichthyaceae</taxon>
        <taxon>Sporichthya</taxon>
    </lineage>
</organism>